<evidence type="ECO:0000313" key="1">
    <source>
        <dbReference type="EMBL" id="KKM85091.1"/>
    </source>
</evidence>
<dbReference type="AlphaFoldDB" id="A0A0F9LCU7"/>
<protein>
    <submittedName>
        <fullName evidence="1">Uncharacterized protein</fullName>
    </submittedName>
</protein>
<comment type="caution">
    <text evidence="1">The sequence shown here is derived from an EMBL/GenBank/DDBJ whole genome shotgun (WGS) entry which is preliminary data.</text>
</comment>
<name>A0A0F9LCU7_9ZZZZ</name>
<feature type="non-terminal residue" evidence="1">
    <location>
        <position position="156"/>
    </location>
</feature>
<dbReference type="EMBL" id="LAZR01007465">
    <property type="protein sequence ID" value="KKM85091.1"/>
    <property type="molecule type" value="Genomic_DNA"/>
</dbReference>
<gene>
    <name evidence="1" type="ORF">LCGC14_1292590</name>
</gene>
<sequence>MDSKNRKKNPFENRNYRPNPLKVLFHYERTIRPLQDPEAARKSENAMNVLGMAMPKLKDGGDFQQFEQEIQRYQIPLVPFFMVSKFSNANGDVDEGNLRNFIWEEQNNQYSPSHYKEHAARIGRGESIDKTDYVDQTQTFKMSEINTATRSMLEYA</sequence>
<reference evidence="1" key="1">
    <citation type="journal article" date="2015" name="Nature">
        <title>Complex archaea that bridge the gap between prokaryotes and eukaryotes.</title>
        <authorList>
            <person name="Spang A."/>
            <person name="Saw J.H."/>
            <person name="Jorgensen S.L."/>
            <person name="Zaremba-Niedzwiedzka K."/>
            <person name="Martijn J."/>
            <person name="Lind A.E."/>
            <person name="van Eijk R."/>
            <person name="Schleper C."/>
            <person name="Guy L."/>
            <person name="Ettema T.J."/>
        </authorList>
    </citation>
    <scope>NUCLEOTIDE SEQUENCE</scope>
</reference>
<organism evidence="1">
    <name type="scientific">marine sediment metagenome</name>
    <dbReference type="NCBI Taxonomy" id="412755"/>
    <lineage>
        <taxon>unclassified sequences</taxon>
        <taxon>metagenomes</taxon>
        <taxon>ecological metagenomes</taxon>
    </lineage>
</organism>
<accession>A0A0F9LCU7</accession>
<proteinExistence type="predicted"/>